<organism evidence="1 2">
    <name type="scientific">Gossypium darwinii</name>
    <name type="common">Darwin's cotton</name>
    <name type="synonym">Gossypium barbadense var. darwinii</name>
    <dbReference type="NCBI Taxonomy" id="34276"/>
    <lineage>
        <taxon>Eukaryota</taxon>
        <taxon>Viridiplantae</taxon>
        <taxon>Streptophyta</taxon>
        <taxon>Embryophyta</taxon>
        <taxon>Tracheophyta</taxon>
        <taxon>Spermatophyta</taxon>
        <taxon>Magnoliopsida</taxon>
        <taxon>eudicotyledons</taxon>
        <taxon>Gunneridae</taxon>
        <taxon>Pentapetalae</taxon>
        <taxon>rosids</taxon>
        <taxon>malvids</taxon>
        <taxon>Malvales</taxon>
        <taxon>Malvaceae</taxon>
        <taxon>Malvoideae</taxon>
        <taxon>Gossypium</taxon>
    </lineage>
</organism>
<evidence type="ECO:0000313" key="1">
    <source>
        <dbReference type="EMBL" id="TYH13271.1"/>
    </source>
</evidence>
<gene>
    <name evidence="1" type="ORF">ES288_A06G129800v1</name>
</gene>
<evidence type="ECO:0000313" key="2">
    <source>
        <dbReference type="Proteomes" id="UP000323506"/>
    </source>
</evidence>
<name>A0A5D2G5H0_GOSDA</name>
<dbReference type="AlphaFoldDB" id="A0A5D2G5H0"/>
<accession>A0A5D2G5H0</accession>
<dbReference type="Proteomes" id="UP000323506">
    <property type="component" value="Chromosome A06"/>
</dbReference>
<reference evidence="1 2" key="1">
    <citation type="submission" date="2019-06" db="EMBL/GenBank/DDBJ databases">
        <title>WGS assembly of Gossypium darwinii.</title>
        <authorList>
            <person name="Chen Z.J."/>
            <person name="Sreedasyam A."/>
            <person name="Ando A."/>
            <person name="Song Q."/>
            <person name="De L."/>
            <person name="Hulse-Kemp A."/>
            <person name="Ding M."/>
            <person name="Ye W."/>
            <person name="Kirkbride R."/>
            <person name="Jenkins J."/>
            <person name="Plott C."/>
            <person name="Lovell J."/>
            <person name="Lin Y.-M."/>
            <person name="Vaughn R."/>
            <person name="Liu B."/>
            <person name="Li W."/>
            <person name="Simpson S."/>
            <person name="Scheffler B."/>
            <person name="Saski C."/>
            <person name="Grover C."/>
            <person name="Hu G."/>
            <person name="Conover J."/>
            <person name="Carlson J."/>
            <person name="Shu S."/>
            <person name="Boston L."/>
            <person name="Williams M."/>
            <person name="Peterson D."/>
            <person name="Mcgee K."/>
            <person name="Jones D."/>
            <person name="Wendel J."/>
            <person name="Stelly D."/>
            <person name="Grimwood J."/>
            <person name="Schmutz J."/>
        </authorList>
    </citation>
    <scope>NUCLEOTIDE SEQUENCE [LARGE SCALE GENOMIC DNA]</scope>
    <source>
        <strain evidence="1">1808015.09</strain>
    </source>
</reference>
<keyword evidence="2" id="KW-1185">Reference proteome</keyword>
<dbReference type="EMBL" id="CM017693">
    <property type="protein sequence ID" value="TYH13271.1"/>
    <property type="molecule type" value="Genomic_DNA"/>
</dbReference>
<sequence length="58" mass="6871">MAASNSKFVIFSLYFSPISEMMSQWSHCLLRTPPFTHLSTWRWINSCLTSVFFHKKNQ</sequence>
<protein>
    <submittedName>
        <fullName evidence="1">Uncharacterized protein</fullName>
    </submittedName>
</protein>
<proteinExistence type="predicted"/>